<name>E6Q2S8_9ZZZZ</name>
<protein>
    <submittedName>
        <fullName evidence="2">Uncharacterized protein</fullName>
    </submittedName>
</protein>
<evidence type="ECO:0000256" key="1">
    <source>
        <dbReference type="SAM" id="MobiDB-lite"/>
    </source>
</evidence>
<dbReference type="AlphaFoldDB" id="E6Q2S8"/>
<feature type="compositionally biased region" description="Basic and acidic residues" evidence="1">
    <location>
        <begin position="128"/>
        <end position="145"/>
    </location>
</feature>
<evidence type="ECO:0000313" key="2">
    <source>
        <dbReference type="EMBL" id="CBI01488.1"/>
    </source>
</evidence>
<sequence>MNGDTAAMTHAYARVRHEGLQDQSPGDAISEHGEQLLNDNKPALTLAYMASHTKERTNTSRALANLGDRHELILKALQEGYSFREVAESLKQHEGIDVSTETIRRHYSPLVGRASKKRKRAAAIDTARALKGDPTRPATEPRAKPTPEPPAKPTSTATSTHAGIVRAGRRP</sequence>
<organism evidence="2">
    <name type="scientific">mine drainage metagenome</name>
    <dbReference type="NCBI Taxonomy" id="410659"/>
    <lineage>
        <taxon>unclassified sequences</taxon>
        <taxon>metagenomes</taxon>
        <taxon>ecological metagenomes</taxon>
    </lineage>
</organism>
<dbReference type="EMBL" id="CABO01000019">
    <property type="protein sequence ID" value="CBI01488.1"/>
    <property type="molecule type" value="Genomic_DNA"/>
</dbReference>
<gene>
    <name evidence="2" type="ORF">CARN4_1809</name>
</gene>
<accession>E6Q2S8</accession>
<reference evidence="2" key="1">
    <citation type="submission" date="2009-10" db="EMBL/GenBank/DDBJ databases">
        <title>Diversity of trophic interactions inside an arsenic-rich microbial ecosystem.</title>
        <authorList>
            <person name="Bertin P.N."/>
            <person name="Heinrich-Salmeron A."/>
            <person name="Pelletier E."/>
            <person name="Goulhen-Chollet F."/>
            <person name="Arsene-Ploetze F."/>
            <person name="Gallien S."/>
            <person name="Calteau A."/>
            <person name="Vallenet D."/>
            <person name="Casiot C."/>
            <person name="Chane-Woon-Ming B."/>
            <person name="Giloteaux L."/>
            <person name="Barakat M."/>
            <person name="Bonnefoy V."/>
            <person name="Bruneel O."/>
            <person name="Chandler M."/>
            <person name="Cleiss J."/>
            <person name="Duran R."/>
            <person name="Elbaz-Poulichet F."/>
            <person name="Fonknechten N."/>
            <person name="Lauga B."/>
            <person name="Mornico D."/>
            <person name="Ortet P."/>
            <person name="Schaeffer C."/>
            <person name="Siguier P."/>
            <person name="Alexander Thil Smith A."/>
            <person name="Van Dorsselaer A."/>
            <person name="Weissenbach J."/>
            <person name="Medigue C."/>
            <person name="Le Paslier D."/>
        </authorList>
    </citation>
    <scope>NUCLEOTIDE SEQUENCE</scope>
</reference>
<proteinExistence type="predicted"/>
<feature type="region of interest" description="Disordered" evidence="1">
    <location>
        <begin position="113"/>
        <end position="171"/>
    </location>
</feature>
<comment type="caution">
    <text evidence="2">The sequence shown here is derived from an EMBL/GenBank/DDBJ whole genome shotgun (WGS) entry which is preliminary data.</text>
</comment>